<evidence type="ECO:0000313" key="2">
    <source>
        <dbReference type="Proteomes" id="UP001207468"/>
    </source>
</evidence>
<proteinExistence type="predicted"/>
<gene>
    <name evidence="1" type="ORF">F5148DRAFT_567768</name>
</gene>
<keyword evidence="2" id="KW-1185">Reference proteome</keyword>
<dbReference type="EMBL" id="JAGFNK010000401">
    <property type="protein sequence ID" value="KAI9450957.1"/>
    <property type="molecule type" value="Genomic_DNA"/>
</dbReference>
<organism evidence="1 2">
    <name type="scientific">Russula earlei</name>
    <dbReference type="NCBI Taxonomy" id="71964"/>
    <lineage>
        <taxon>Eukaryota</taxon>
        <taxon>Fungi</taxon>
        <taxon>Dikarya</taxon>
        <taxon>Basidiomycota</taxon>
        <taxon>Agaricomycotina</taxon>
        <taxon>Agaricomycetes</taxon>
        <taxon>Russulales</taxon>
        <taxon>Russulaceae</taxon>
        <taxon>Russula</taxon>
    </lineage>
</organism>
<sequence length="533" mass="60683">MSYTLFRSLTQLENQVFPATESIVQLIETIARDVVQFRRNTQVSYHFVDRARSVCDIINALIQKVDEEDDWDSYDKFTEAVDLLEELLLASTATIQDEVQRFLCDDKDVDGCITSATIWETNRERLREFLYSFGTKPEISELLPMVEDEEATITEATKHDDASLLLELHQSIRRHAFRQKAEGSVPHLIELVNDRLADLYALAQCEVLDDVLAAFTIKTAMLVFGIMEISIDSCVNKNRVHHLTLEPVWDAAHRLFVFFHDITEGLDVRVEEIEEKYDSFLQILRTIPDAPLPASYTQLMKQAGNVRRPYHAQAVAVISLCRFLARHYEGLTEDQRTATNVEPLEEACRVTLTALRAAAASVTTMRDFDLNAPENSHTDKLFIVARTKIQGCFGHFGLTERWVHYEKIFLQAAEKDRSRTAQLSDILASRPFRPPDDTSNFVQVNVQVRESSPTGTVIRAFSLSAEPETRLRALRWYISKALGSQESTRVLRDSSFLVKKISGSMEGLVPCRMHTSIEDIAQTKVCELFLILS</sequence>
<name>A0ACC0TWW0_9AGAM</name>
<accession>A0ACC0TWW0</accession>
<reference evidence="1" key="1">
    <citation type="submission" date="2021-03" db="EMBL/GenBank/DDBJ databases">
        <title>Evolutionary priming and transition to the ectomycorrhizal habit in an iconic lineage of mushroom-forming fungi: is preadaptation a requirement?</title>
        <authorList>
            <consortium name="DOE Joint Genome Institute"/>
            <person name="Looney B.P."/>
            <person name="Miyauchi S."/>
            <person name="Morin E."/>
            <person name="Drula E."/>
            <person name="Courty P.E."/>
            <person name="Chicoki N."/>
            <person name="Fauchery L."/>
            <person name="Kohler A."/>
            <person name="Kuo A."/>
            <person name="LaButti K."/>
            <person name="Pangilinan J."/>
            <person name="Lipzen A."/>
            <person name="Riley R."/>
            <person name="Andreopoulos W."/>
            <person name="He G."/>
            <person name="Johnson J."/>
            <person name="Barry K.W."/>
            <person name="Grigoriev I.V."/>
            <person name="Nagy L."/>
            <person name="Hibbett D."/>
            <person name="Henrissat B."/>
            <person name="Matheny P.B."/>
            <person name="Labbe J."/>
            <person name="Martin A.F."/>
        </authorList>
    </citation>
    <scope>NUCLEOTIDE SEQUENCE</scope>
    <source>
        <strain evidence="1">BPL698</strain>
    </source>
</reference>
<comment type="caution">
    <text evidence="1">The sequence shown here is derived from an EMBL/GenBank/DDBJ whole genome shotgun (WGS) entry which is preliminary data.</text>
</comment>
<dbReference type="Proteomes" id="UP001207468">
    <property type="component" value="Unassembled WGS sequence"/>
</dbReference>
<evidence type="ECO:0000313" key="1">
    <source>
        <dbReference type="EMBL" id="KAI9450957.1"/>
    </source>
</evidence>
<protein>
    <submittedName>
        <fullName evidence="1">Uncharacterized protein</fullName>
    </submittedName>
</protein>